<dbReference type="GeneID" id="40069923"/>
<evidence type="ECO:0000313" key="1">
    <source>
        <dbReference type="EMBL" id="ALY08901.1"/>
    </source>
</evidence>
<dbReference type="KEGG" id="vg:40069923"/>
<evidence type="ECO:0000313" key="2">
    <source>
        <dbReference type="Proteomes" id="UP000223164"/>
    </source>
</evidence>
<dbReference type="EMBL" id="KU160644">
    <property type="protein sequence ID" value="ALY08901.1"/>
    <property type="molecule type" value="Genomic_DNA"/>
</dbReference>
<organism evidence="1 2">
    <name type="scientific">Arthrobacter phage Galaxy</name>
    <dbReference type="NCBI Taxonomy" id="1772326"/>
    <lineage>
        <taxon>Viruses</taxon>
        <taxon>Duplodnaviria</taxon>
        <taxon>Heunggongvirae</taxon>
        <taxon>Uroviricota</taxon>
        <taxon>Caudoviricetes</taxon>
        <taxon>Galaxyvirus</taxon>
        <taxon>Galaxyvirus galaxy</taxon>
    </lineage>
</organism>
<dbReference type="Proteomes" id="UP000223164">
    <property type="component" value="Segment"/>
</dbReference>
<accession>A0A0U4JAQ1</accession>
<name>A0A0U4JAQ1_9CAUD</name>
<dbReference type="RefSeq" id="YP_009594403.1">
    <property type="nucleotide sequence ID" value="NC_041876.1"/>
</dbReference>
<keyword evidence="2" id="KW-1185">Reference proteome</keyword>
<protein>
    <submittedName>
        <fullName evidence="1">Uncharacterized protein</fullName>
    </submittedName>
</protein>
<sequence length="58" mass="6055">MTELQEGDELRLMLGGEVVGTGVVLPDGNASFQLDSGAVALVGHKLVRAYSIEPEVGE</sequence>
<reference evidence="1 2" key="1">
    <citation type="submission" date="2015-11" db="EMBL/GenBank/DDBJ databases">
        <authorList>
            <person name="Park Y."/>
            <person name="Guerrero C.A."/>
            <person name="Garlena R.A."/>
            <person name="Russell D.A."/>
            <person name="Pope W.H."/>
            <person name="Jacobs-Sera D."/>
            <person name="Hendrix R.W."/>
            <person name="Hatfull G.F."/>
        </authorList>
    </citation>
    <scope>NUCLEOTIDE SEQUENCE [LARGE SCALE GENOMIC DNA]</scope>
</reference>
<gene>
    <name evidence="1" type="primary">57</name>
    <name evidence="1" type="ORF">GALAXY_57</name>
</gene>
<proteinExistence type="predicted"/>
<dbReference type="PROSITE" id="PS50890">
    <property type="entry name" value="PUA"/>
    <property type="match status" value="1"/>
</dbReference>
<dbReference type="OrthoDB" id="38352at10239"/>